<dbReference type="GO" id="GO:0016020">
    <property type="term" value="C:membrane"/>
    <property type="evidence" value="ECO:0007669"/>
    <property type="project" value="TreeGrafter"/>
</dbReference>
<sequence>MADDSEHMMQRGKNAFNAAKEKMSAILSEVNNVRQSLRDLKEDAENFHEKCNVVRTVGTTSSVVGAGLTIVGCVGAFFTGGASLLLTAGALSTTAVGAGVNLTTNIIDRKETKEYIETIT</sequence>
<feature type="coiled-coil region" evidence="2">
    <location>
        <begin position="23"/>
        <end position="50"/>
    </location>
</feature>
<dbReference type="PANTHER" id="PTHR14096:SF28">
    <property type="entry name" value="APOLIPOPROTEIN L, 1-RELATED"/>
    <property type="match status" value="1"/>
</dbReference>
<evidence type="ECO:0000256" key="1">
    <source>
        <dbReference type="ARBA" id="ARBA00010090"/>
    </source>
</evidence>
<dbReference type="Proteomes" id="UP000789390">
    <property type="component" value="Unassembled WGS sequence"/>
</dbReference>
<dbReference type="GO" id="GO:0006869">
    <property type="term" value="P:lipid transport"/>
    <property type="evidence" value="ECO:0007669"/>
    <property type="project" value="InterPro"/>
</dbReference>
<keyword evidence="2" id="KW-0175">Coiled coil</keyword>
<dbReference type="GO" id="GO:0042157">
    <property type="term" value="P:lipoprotein metabolic process"/>
    <property type="evidence" value="ECO:0007669"/>
    <property type="project" value="InterPro"/>
</dbReference>
<dbReference type="GO" id="GO:0008289">
    <property type="term" value="F:lipid binding"/>
    <property type="evidence" value="ECO:0007669"/>
    <property type="project" value="InterPro"/>
</dbReference>
<keyword evidence="4" id="KW-1185">Reference proteome</keyword>
<dbReference type="EMBL" id="CAKKLH010000235">
    <property type="protein sequence ID" value="CAH0106871.1"/>
    <property type="molecule type" value="Genomic_DNA"/>
</dbReference>
<dbReference type="AlphaFoldDB" id="A0A8J2RQR3"/>
<comment type="similarity">
    <text evidence="1">Belongs to the apolipoprotein L family.</text>
</comment>
<evidence type="ECO:0000313" key="4">
    <source>
        <dbReference type="Proteomes" id="UP000789390"/>
    </source>
</evidence>
<reference evidence="3" key="1">
    <citation type="submission" date="2021-11" db="EMBL/GenBank/DDBJ databases">
        <authorList>
            <person name="Schell T."/>
        </authorList>
    </citation>
    <scope>NUCLEOTIDE SEQUENCE</scope>
    <source>
        <strain evidence="3">M5</strain>
    </source>
</reference>
<organism evidence="3 4">
    <name type="scientific">Daphnia galeata</name>
    <dbReference type="NCBI Taxonomy" id="27404"/>
    <lineage>
        <taxon>Eukaryota</taxon>
        <taxon>Metazoa</taxon>
        <taxon>Ecdysozoa</taxon>
        <taxon>Arthropoda</taxon>
        <taxon>Crustacea</taxon>
        <taxon>Branchiopoda</taxon>
        <taxon>Diplostraca</taxon>
        <taxon>Cladocera</taxon>
        <taxon>Anomopoda</taxon>
        <taxon>Daphniidae</taxon>
        <taxon>Daphnia</taxon>
    </lineage>
</organism>
<dbReference type="PANTHER" id="PTHR14096">
    <property type="entry name" value="APOLIPOPROTEIN L"/>
    <property type="match status" value="1"/>
</dbReference>
<dbReference type="Pfam" id="PF05461">
    <property type="entry name" value="ApoL"/>
    <property type="match status" value="1"/>
</dbReference>
<proteinExistence type="inferred from homology"/>
<dbReference type="InterPro" id="IPR008405">
    <property type="entry name" value="ApoL"/>
</dbReference>
<dbReference type="GO" id="GO:0005576">
    <property type="term" value="C:extracellular region"/>
    <property type="evidence" value="ECO:0007669"/>
    <property type="project" value="InterPro"/>
</dbReference>
<comment type="caution">
    <text evidence="3">The sequence shown here is derived from an EMBL/GenBank/DDBJ whole genome shotgun (WGS) entry which is preliminary data.</text>
</comment>
<name>A0A8J2RQR3_9CRUS</name>
<protein>
    <submittedName>
        <fullName evidence="3">Uncharacterized protein</fullName>
    </submittedName>
</protein>
<evidence type="ECO:0000313" key="3">
    <source>
        <dbReference type="EMBL" id="CAH0106871.1"/>
    </source>
</evidence>
<gene>
    <name evidence="3" type="ORF">DGAL_LOCUS10034</name>
</gene>
<evidence type="ECO:0000256" key="2">
    <source>
        <dbReference type="SAM" id="Coils"/>
    </source>
</evidence>
<accession>A0A8J2RQR3</accession>